<dbReference type="InterPro" id="IPR024344">
    <property type="entry name" value="MDMPI_metal-binding"/>
</dbReference>
<dbReference type="SUPFAM" id="SSF109854">
    <property type="entry name" value="DinB/YfiT-like putative metalloenzymes"/>
    <property type="match status" value="1"/>
</dbReference>
<dbReference type="Gene3D" id="1.20.120.450">
    <property type="entry name" value="dinb family like domain"/>
    <property type="match status" value="1"/>
</dbReference>
<dbReference type="InterPro" id="IPR017517">
    <property type="entry name" value="Maleyloyr_isom"/>
</dbReference>
<dbReference type="NCBIfam" id="TIGR03083">
    <property type="entry name" value="maleylpyruvate isomerase family mycothiol-dependent enzyme"/>
    <property type="match status" value="1"/>
</dbReference>
<dbReference type="GO" id="GO:0046872">
    <property type="term" value="F:metal ion binding"/>
    <property type="evidence" value="ECO:0007669"/>
    <property type="project" value="InterPro"/>
</dbReference>
<dbReference type="STRING" id="146020.RMCB_4352"/>
<dbReference type="AlphaFoldDB" id="A0A100W288"/>
<evidence type="ECO:0000313" key="3">
    <source>
        <dbReference type="Proteomes" id="UP000069620"/>
    </source>
</evidence>
<evidence type="ECO:0000313" key="2">
    <source>
        <dbReference type="EMBL" id="GAS90256.1"/>
    </source>
</evidence>
<reference evidence="3" key="2">
    <citation type="submission" date="2016-02" db="EMBL/GenBank/DDBJ databases">
        <title>Draft genome sequence of five rapidly growing Mycobacterium species.</title>
        <authorList>
            <person name="Katahira K."/>
            <person name="Gotou Y."/>
            <person name="Iida K."/>
            <person name="Ogura Y."/>
            <person name="Hayashi T."/>
        </authorList>
    </citation>
    <scope>NUCLEOTIDE SEQUENCE [LARGE SCALE GENOMIC DNA]</scope>
    <source>
        <strain evidence="3">JCM15654</strain>
    </source>
</reference>
<protein>
    <recommendedName>
        <fullName evidence="1">Mycothiol-dependent maleylpyruvate isomerase metal-binding domain-containing protein</fullName>
    </recommendedName>
</protein>
<feature type="domain" description="Mycothiol-dependent maleylpyruvate isomerase metal-binding" evidence="1">
    <location>
        <begin position="44"/>
        <end position="133"/>
    </location>
</feature>
<gene>
    <name evidence="2" type="ORF">RMCB_4352</name>
</gene>
<dbReference type="EMBL" id="BCSX01000039">
    <property type="protein sequence ID" value="GAS90256.1"/>
    <property type="molecule type" value="Genomic_DNA"/>
</dbReference>
<evidence type="ECO:0000259" key="1">
    <source>
        <dbReference type="Pfam" id="PF11716"/>
    </source>
</evidence>
<dbReference type="Proteomes" id="UP000069620">
    <property type="component" value="Unassembled WGS sequence"/>
</dbReference>
<reference evidence="3" key="1">
    <citation type="journal article" date="2016" name="Genome Announc.">
        <title>Draft Genome Sequences of Five Rapidly Growing Mycobacterium Species, M. thermoresistibile, M. fortuitum subsp. acetamidolyticum, M. canariasense, M. brisbanense, and M. novocastrense.</title>
        <authorList>
            <person name="Katahira K."/>
            <person name="Ogura Y."/>
            <person name="Gotoh Y."/>
            <person name="Hayashi T."/>
        </authorList>
    </citation>
    <scope>NUCLEOTIDE SEQUENCE [LARGE SCALE GENOMIC DNA]</scope>
    <source>
        <strain evidence="3">JCM15654</strain>
    </source>
</reference>
<accession>A0A100W288</accession>
<comment type="caution">
    <text evidence="2">The sequence shown here is derived from an EMBL/GenBank/DDBJ whole genome shotgun (WGS) entry which is preliminary data.</text>
</comment>
<keyword evidence="3" id="KW-1185">Reference proteome</keyword>
<proteinExistence type="predicted"/>
<dbReference type="InterPro" id="IPR034660">
    <property type="entry name" value="DinB/YfiT-like"/>
</dbReference>
<sequence length="268" mass="29559">MAGLPATTFLGQLIQRNHQGGTSFSARTGTHETGWTPLLDVLYRHARCRIGALAAALTTDQVRTPVPATPGWTVHELLAHLVGGAADVAAGRIEDAGSERWTQRHVGERRGRPVSDLLAEWVRVGPAVEAALAGPEIIGPNLAADAICHESDLHEALGLGRVEREHWQPFLDAMMRHLHRRLRHSTAVMIHDDQGRQWNCGSGEPITALRVDGYELLRATYSRRSRRQITAWDWTPAPDLQLIERLGYFGHRDDDQPLPAALTHGPTP</sequence>
<name>A0A100W288_9MYCO</name>
<organism evidence="2 3">
    <name type="scientific">Mycolicibacterium brisbanense</name>
    <dbReference type="NCBI Taxonomy" id="146020"/>
    <lineage>
        <taxon>Bacteria</taxon>
        <taxon>Bacillati</taxon>
        <taxon>Actinomycetota</taxon>
        <taxon>Actinomycetes</taxon>
        <taxon>Mycobacteriales</taxon>
        <taxon>Mycobacteriaceae</taxon>
        <taxon>Mycolicibacterium</taxon>
    </lineage>
</organism>
<dbReference type="Pfam" id="PF11716">
    <property type="entry name" value="MDMPI_N"/>
    <property type="match status" value="1"/>
</dbReference>